<keyword evidence="7" id="KW-1185">Reference proteome</keyword>
<name>A0A8H6D696_9HYPO</name>
<comment type="subcellular location">
    <subcellularLocation>
        <location evidence="1">Nucleus</location>
    </subcellularLocation>
</comment>
<dbReference type="OrthoDB" id="435881at2759"/>
<feature type="domain" description="Xylanolytic transcriptional activator regulatory" evidence="5">
    <location>
        <begin position="394"/>
        <end position="467"/>
    </location>
</feature>
<dbReference type="SUPFAM" id="SSF57701">
    <property type="entry name" value="Zn2/Cys6 DNA-binding domain"/>
    <property type="match status" value="1"/>
</dbReference>
<dbReference type="Proteomes" id="UP000544331">
    <property type="component" value="Unassembled WGS sequence"/>
</dbReference>
<keyword evidence="2" id="KW-0479">Metal-binding</keyword>
<dbReference type="Pfam" id="PF04082">
    <property type="entry name" value="Fungal_trans"/>
    <property type="match status" value="1"/>
</dbReference>
<reference evidence="6 7" key="1">
    <citation type="submission" date="2020-05" db="EMBL/GenBank/DDBJ databases">
        <title>Identification and distribution of gene clusters putatively required for synthesis of sphingolipid metabolism inhibitors in phylogenetically diverse species of the filamentous fungus Fusarium.</title>
        <authorList>
            <person name="Kim H.-S."/>
            <person name="Busman M."/>
            <person name="Brown D.W."/>
            <person name="Divon H."/>
            <person name="Uhlig S."/>
            <person name="Proctor R.H."/>
        </authorList>
    </citation>
    <scope>NUCLEOTIDE SEQUENCE [LARGE SCALE GENOMIC DNA]</scope>
    <source>
        <strain evidence="6 7">NRRL 66235</strain>
    </source>
</reference>
<dbReference type="GO" id="GO:0006351">
    <property type="term" value="P:DNA-templated transcription"/>
    <property type="evidence" value="ECO:0007669"/>
    <property type="project" value="InterPro"/>
</dbReference>
<evidence type="ECO:0000313" key="6">
    <source>
        <dbReference type="EMBL" id="KAF5704910.1"/>
    </source>
</evidence>
<dbReference type="PANTHER" id="PTHR31001:SF57">
    <property type="entry name" value="ZN(II)2CYS6 TRANSCRIPTION FACTOR (EUROFUNG)"/>
    <property type="match status" value="1"/>
</dbReference>
<dbReference type="PANTHER" id="PTHR31001">
    <property type="entry name" value="UNCHARACTERIZED TRANSCRIPTIONAL REGULATORY PROTEIN"/>
    <property type="match status" value="1"/>
</dbReference>
<dbReference type="InterPro" id="IPR007219">
    <property type="entry name" value="XnlR_reg_dom"/>
</dbReference>
<dbReference type="GO" id="GO:0005634">
    <property type="term" value="C:nucleus"/>
    <property type="evidence" value="ECO:0007669"/>
    <property type="project" value="UniProtKB-SubCell"/>
</dbReference>
<evidence type="ECO:0000259" key="5">
    <source>
        <dbReference type="SMART" id="SM00906"/>
    </source>
</evidence>
<dbReference type="InterPro" id="IPR050613">
    <property type="entry name" value="Sec_Metabolite_Reg"/>
</dbReference>
<organism evidence="6 7">
    <name type="scientific">Fusarium mundagurra</name>
    <dbReference type="NCBI Taxonomy" id="1567541"/>
    <lineage>
        <taxon>Eukaryota</taxon>
        <taxon>Fungi</taxon>
        <taxon>Dikarya</taxon>
        <taxon>Ascomycota</taxon>
        <taxon>Pezizomycotina</taxon>
        <taxon>Sordariomycetes</taxon>
        <taxon>Hypocreomycetidae</taxon>
        <taxon>Hypocreales</taxon>
        <taxon>Nectriaceae</taxon>
        <taxon>Fusarium</taxon>
        <taxon>Fusarium fujikuroi species complex</taxon>
    </lineage>
</organism>
<dbReference type="InterPro" id="IPR036864">
    <property type="entry name" value="Zn2-C6_fun-type_DNA-bd_sf"/>
</dbReference>
<keyword evidence="3" id="KW-0539">Nucleus</keyword>
<gene>
    <name evidence="6" type="ORF">FMUND_12324</name>
</gene>
<dbReference type="GO" id="GO:0008270">
    <property type="term" value="F:zinc ion binding"/>
    <property type="evidence" value="ECO:0007669"/>
    <property type="project" value="InterPro"/>
</dbReference>
<feature type="region of interest" description="Disordered" evidence="4">
    <location>
        <begin position="159"/>
        <end position="186"/>
    </location>
</feature>
<dbReference type="CDD" id="cd12148">
    <property type="entry name" value="fungal_TF_MHR"/>
    <property type="match status" value="1"/>
</dbReference>
<evidence type="ECO:0000256" key="2">
    <source>
        <dbReference type="ARBA" id="ARBA00022723"/>
    </source>
</evidence>
<dbReference type="AlphaFoldDB" id="A0A8H6D696"/>
<evidence type="ECO:0000256" key="1">
    <source>
        <dbReference type="ARBA" id="ARBA00004123"/>
    </source>
</evidence>
<dbReference type="GO" id="GO:0003677">
    <property type="term" value="F:DNA binding"/>
    <property type="evidence" value="ECO:0007669"/>
    <property type="project" value="InterPro"/>
</dbReference>
<protein>
    <submittedName>
        <fullName evidence="6">Bikaverin cluster-transcription factor</fullName>
    </submittedName>
</protein>
<dbReference type="Pfam" id="PF00172">
    <property type="entry name" value="Zn_clus"/>
    <property type="match status" value="1"/>
</dbReference>
<dbReference type="InterPro" id="IPR001138">
    <property type="entry name" value="Zn2Cys6_DnaBD"/>
</dbReference>
<dbReference type="CDD" id="cd00067">
    <property type="entry name" value="GAL4"/>
    <property type="match status" value="1"/>
</dbReference>
<accession>A0A8H6D696</accession>
<evidence type="ECO:0000256" key="3">
    <source>
        <dbReference type="ARBA" id="ARBA00023242"/>
    </source>
</evidence>
<dbReference type="Gene3D" id="4.10.240.10">
    <property type="entry name" value="Zn(2)-C6 fungal-type DNA-binding domain"/>
    <property type="match status" value="1"/>
</dbReference>
<evidence type="ECO:0000313" key="7">
    <source>
        <dbReference type="Proteomes" id="UP000544331"/>
    </source>
</evidence>
<evidence type="ECO:0000256" key="4">
    <source>
        <dbReference type="SAM" id="MobiDB-lite"/>
    </source>
</evidence>
<dbReference type="GO" id="GO:0000981">
    <property type="term" value="F:DNA-binding transcription factor activity, RNA polymerase II-specific"/>
    <property type="evidence" value="ECO:0007669"/>
    <property type="project" value="InterPro"/>
</dbReference>
<dbReference type="EMBL" id="JAAOAN010000500">
    <property type="protein sequence ID" value="KAF5704910.1"/>
    <property type="molecule type" value="Genomic_DNA"/>
</dbReference>
<proteinExistence type="predicted"/>
<dbReference type="SMART" id="SM00906">
    <property type="entry name" value="Fungal_trans"/>
    <property type="match status" value="1"/>
</dbReference>
<sequence>MLMQQPAPSRHLGVHKPSNEICVCSIDGYFHAEPDHVGTASEVRKLEKVHLLADWTNFDMSVHGILNLREPPSEDTDEFIDRCDSKNEFYLKLSRTNSIYPRRVKCNRQKPCSNCVRANKDCSYPAGRGRAAKNPARTLDTHLVDRLQKLENIIKQLTTQVDATAKPPPSGTGTDGEESLDGAAPDASIDQQLGRLMIDDSKSYYVSNILWANLGNEIEELRDMLHDPLSEDEIDNPLNASGFIPEAASPLGTGASVLGFRSLCHSLLADHPPMHLSVTLLNIFIENVLPLVHIFHMPTTEQWFWDSIVSLETLDRESETLLFAIYYSSVISMDEGQCVTVLGELRSTSLNKFRFAVEQAMARANLLNTQSLVLLQAAVLFLSGLRNEDDSRTTWSLTSLVFHIAQAMGLHRDGTTFGLKPFDTELRRRLWWHICLLDMRSSEFHGYEPIVRQDMFDTKLPLNINDSDLSPHMTEAPKEHEGYTQMTFCLIRCEMTKAGWKVGYASPIPSSTVTVARADGELVVQGLNSRLEKRYLRYCDESVPFMLFTMKVARLIVARTALIVDFPRKQREACTSTIIRDRLFSTSMEVLELSSFIMTNSSISKWTWHSKAHIQWHAVIFVLSEICSRPASAECDRAWEFINTVHNRWNMNERGKRGNLWRPIQRLMVKARYVREMQQLDPGFYLARRMAMPDATPLQAGSAELQQESQDLYGMPDMASPNGYMDWMLGDLGIDLYGGMANGPSWG</sequence>
<comment type="caution">
    <text evidence="6">The sequence shown here is derived from an EMBL/GenBank/DDBJ whole genome shotgun (WGS) entry which is preliminary data.</text>
</comment>